<evidence type="ECO:0000256" key="4">
    <source>
        <dbReference type="ARBA" id="ARBA00023239"/>
    </source>
</evidence>
<dbReference type="SUPFAM" id="SSF53850">
    <property type="entry name" value="Periplasmic binding protein-like II"/>
    <property type="match status" value="1"/>
</dbReference>
<dbReference type="PANTHER" id="PTHR21022">
    <property type="entry name" value="PREPHENATE DEHYDRATASE P PROTEIN"/>
    <property type="match status" value="1"/>
</dbReference>
<dbReference type="PANTHER" id="PTHR21022:SF19">
    <property type="entry name" value="PREPHENATE DEHYDRATASE-RELATED"/>
    <property type="match status" value="1"/>
</dbReference>
<sequence length="188" mass="20160">FFKNFPQTRLVGTSSFAEAFEAVSSGEAFYAVVPIENSASGTLHKTYDLLVNHDVVIGGELGVRETYCLCAKEGVELGAVRNVFSHPNILEACSVFLEARLAPGFHLASTRTSDGGGPARGALRGGRRRRASREAAARHGLRALAEERPCRLQALALPEGRAQPGHEAVRVLRGLAQDAAPRHYSQPA</sequence>
<dbReference type="PROSITE" id="PS51171">
    <property type="entry name" value="PREPHENATE_DEHYDR_3"/>
    <property type="match status" value="1"/>
</dbReference>
<evidence type="ECO:0000313" key="9">
    <source>
        <dbReference type="Proteomes" id="UP001189429"/>
    </source>
</evidence>
<keyword evidence="1" id="KW-0028">Amino-acid biosynthesis</keyword>
<dbReference type="Gene3D" id="3.40.190.10">
    <property type="entry name" value="Periplasmic binding protein-like II"/>
    <property type="match status" value="2"/>
</dbReference>
<dbReference type="InterPro" id="IPR001086">
    <property type="entry name" value="Preph_deHydtase"/>
</dbReference>
<evidence type="ECO:0000256" key="6">
    <source>
        <dbReference type="SAM" id="MobiDB-lite"/>
    </source>
</evidence>
<evidence type="ECO:0000256" key="5">
    <source>
        <dbReference type="ARBA" id="ARBA00029440"/>
    </source>
</evidence>
<dbReference type="Proteomes" id="UP001189429">
    <property type="component" value="Unassembled WGS sequence"/>
</dbReference>
<feature type="non-terminal residue" evidence="8">
    <location>
        <position position="1"/>
    </location>
</feature>
<keyword evidence="3" id="KW-0584">Phenylalanine biosynthesis</keyword>
<gene>
    <name evidence="8" type="ORF">PCOR1329_LOCUS12630</name>
</gene>
<protein>
    <recommendedName>
        <fullName evidence="7">Prephenate dehydratase domain-containing protein</fullName>
    </recommendedName>
</protein>
<keyword evidence="9" id="KW-1185">Reference proteome</keyword>
<evidence type="ECO:0000256" key="3">
    <source>
        <dbReference type="ARBA" id="ARBA00023222"/>
    </source>
</evidence>
<dbReference type="Pfam" id="PF00800">
    <property type="entry name" value="PDT"/>
    <property type="match status" value="1"/>
</dbReference>
<name>A0ABN9QN35_9DINO</name>
<evidence type="ECO:0000256" key="2">
    <source>
        <dbReference type="ARBA" id="ARBA00023141"/>
    </source>
</evidence>
<evidence type="ECO:0000256" key="1">
    <source>
        <dbReference type="ARBA" id="ARBA00022605"/>
    </source>
</evidence>
<organism evidence="8 9">
    <name type="scientific">Prorocentrum cordatum</name>
    <dbReference type="NCBI Taxonomy" id="2364126"/>
    <lineage>
        <taxon>Eukaryota</taxon>
        <taxon>Sar</taxon>
        <taxon>Alveolata</taxon>
        <taxon>Dinophyceae</taxon>
        <taxon>Prorocentrales</taxon>
        <taxon>Prorocentraceae</taxon>
        <taxon>Prorocentrum</taxon>
    </lineage>
</organism>
<accession>A0ABN9QN35</accession>
<reference evidence="8" key="1">
    <citation type="submission" date="2023-10" db="EMBL/GenBank/DDBJ databases">
        <authorList>
            <person name="Chen Y."/>
            <person name="Shah S."/>
            <person name="Dougan E. K."/>
            <person name="Thang M."/>
            <person name="Chan C."/>
        </authorList>
    </citation>
    <scope>NUCLEOTIDE SEQUENCE [LARGE SCALE GENOMIC DNA]</scope>
</reference>
<proteinExistence type="predicted"/>
<evidence type="ECO:0000313" key="8">
    <source>
        <dbReference type="EMBL" id="CAK0806394.1"/>
    </source>
</evidence>
<evidence type="ECO:0000259" key="7">
    <source>
        <dbReference type="PROSITE" id="PS51171"/>
    </source>
</evidence>
<feature type="region of interest" description="Disordered" evidence="6">
    <location>
        <begin position="111"/>
        <end position="131"/>
    </location>
</feature>
<feature type="domain" description="Prephenate dehydratase" evidence="7">
    <location>
        <begin position="1"/>
        <end position="163"/>
    </location>
</feature>
<keyword evidence="2" id="KW-0057">Aromatic amino acid biosynthesis</keyword>
<comment type="caution">
    <text evidence="8">The sequence shown here is derived from an EMBL/GenBank/DDBJ whole genome shotgun (WGS) entry which is preliminary data.</text>
</comment>
<keyword evidence="4" id="KW-0456">Lyase</keyword>
<comment type="pathway">
    <text evidence="5">Amino-acid biosynthesis.</text>
</comment>
<dbReference type="EMBL" id="CAUYUJ010003701">
    <property type="protein sequence ID" value="CAK0806394.1"/>
    <property type="molecule type" value="Genomic_DNA"/>
</dbReference>